<dbReference type="AlphaFoldDB" id="A0A7N0TRF1"/>
<dbReference type="GO" id="GO:0043067">
    <property type="term" value="P:regulation of programmed cell death"/>
    <property type="evidence" value="ECO:0007669"/>
    <property type="project" value="TreeGrafter"/>
</dbReference>
<dbReference type="GO" id="GO:0003729">
    <property type="term" value="F:mRNA binding"/>
    <property type="evidence" value="ECO:0007669"/>
    <property type="project" value="TreeGrafter"/>
</dbReference>
<proteinExistence type="predicted"/>
<dbReference type="EnsemblPlants" id="Kaladp0042s0278.1.v1.1">
    <property type="protein sequence ID" value="Kaladp0042s0278.1.v1.1"/>
    <property type="gene ID" value="Kaladp0042s0278.v1.1"/>
</dbReference>
<protein>
    <recommendedName>
        <fullName evidence="4">Apoptosis inhibitor 5</fullName>
    </recommendedName>
</protein>
<dbReference type="PANTHER" id="PTHR12758">
    <property type="entry name" value="APOPTOSIS INHIBITOR 5-RELATED"/>
    <property type="match status" value="1"/>
</dbReference>
<name>A0A7N0TRF1_KALFE</name>
<evidence type="ECO:0000256" key="1">
    <source>
        <dbReference type="ARBA" id="ARBA00022703"/>
    </source>
</evidence>
<evidence type="ECO:0008006" key="4">
    <source>
        <dbReference type="Google" id="ProtNLM"/>
    </source>
</evidence>
<accession>A0A7N0TRF1</accession>
<keyword evidence="3" id="KW-1185">Reference proteome</keyword>
<evidence type="ECO:0000313" key="2">
    <source>
        <dbReference type="EnsemblPlants" id="Kaladp0042s0278.1.v1.1"/>
    </source>
</evidence>
<dbReference type="OMA" id="KIYEYRE"/>
<organism evidence="2 3">
    <name type="scientific">Kalanchoe fedtschenkoi</name>
    <name type="common">Lavender scallops</name>
    <name type="synonym">South American air plant</name>
    <dbReference type="NCBI Taxonomy" id="63787"/>
    <lineage>
        <taxon>Eukaryota</taxon>
        <taxon>Viridiplantae</taxon>
        <taxon>Streptophyta</taxon>
        <taxon>Embryophyta</taxon>
        <taxon>Tracheophyta</taxon>
        <taxon>Spermatophyta</taxon>
        <taxon>Magnoliopsida</taxon>
        <taxon>eudicotyledons</taxon>
        <taxon>Gunneridae</taxon>
        <taxon>Pentapetalae</taxon>
        <taxon>Saxifragales</taxon>
        <taxon>Crassulaceae</taxon>
        <taxon>Kalanchoe</taxon>
    </lineage>
</organism>
<keyword evidence="1" id="KW-0053">Apoptosis</keyword>
<evidence type="ECO:0000313" key="3">
    <source>
        <dbReference type="Proteomes" id="UP000594263"/>
    </source>
</evidence>
<dbReference type="Proteomes" id="UP000594263">
    <property type="component" value="Unplaced"/>
</dbReference>
<reference evidence="2" key="1">
    <citation type="submission" date="2021-01" db="UniProtKB">
        <authorList>
            <consortium name="EnsemblPlants"/>
        </authorList>
    </citation>
    <scope>IDENTIFICATION</scope>
</reference>
<dbReference type="InterPro" id="IPR008383">
    <property type="entry name" value="API5"/>
</dbReference>
<dbReference type="Pfam" id="PF05918">
    <property type="entry name" value="API5"/>
    <property type="match status" value="1"/>
</dbReference>
<sequence length="111" mass="12427">MAEISDEAKDIEKLYEFGERLNEARDKAQHVKDYEGIVGAAKGSIKAKQLAAQLIPRFFKCFPDLHVSAVDAHFDLCEAEELGVCYSLAHVCKNMSFFILRACCLAETKLN</sequence>
<dbReference type="Gramene" id="Kaladp0042s0278.1.v1.1">
    <property type="protein sequence ID" value="Kaladp0042s0278.1.v1.1"/>
    <property type="gene ID" value="Kaladp0042s0278.v1.1"/>
</dbReference>
<dbReference type="GO" id="GO:0005634">
    <property type="term" value="C:nucleus"/>
    <property type="evidence" value="ECO:0007669"/>
    <property type="project" value="TreeGrafter"/>
</dbReference>
<dbReference type="PANTHER" id="PTHR12758:SF19">
    <property type="entry name" value="APOPTOSIS INHIBITOR 5"/>
    <property type="match status" value="1"/>
</dbReference>